<evidence type="ECO:0000256" key="1">
    <source>
        <dbReference type="SAM" id="Phobius"/>
    </source>
</evidence>
<accession>A0A199W0A9</accession>
<sequence>CERCVRASEGGRVQEQRAGASRGASGRPERVGCRGQQVQARACEGASRWRVRVAHSGQHVRARPGARRGSLAGGSTCGRENKYHTTVILMLFLVAIATFTPYVSLCYLDSAHLFSFLLIIGDIIRLRPTQFHIILKKDQKDGQSMMIKKRKTWSGKNSRAALPVIGAFSGPTTREPARSGAAGKIGVKVYNVGAVMVAGTGAQLPDEVPVEEGVGRDPDRVAVEPAHAHAMFRLNPV</sequence>
<protein>
    <submittedName>
        <fullName evidence="2">Uncharacterized protein</fullName>
    </submittedName>
</protein>
<dbReference type="AlphaFoldDB" id="A0A199W0A9"/>
<feature type="non-terminal residue" evidence="2">
    <location>
        <position position="237"/>
    </location>
</feature>
<keyword evidence="1" id="KW-0812">Transmembrane</keyword>
<proteinExistence type="predicted"/>
<evidence type="ECO:0000313" key="3">
    <source>
        <dbReference type="Proteomes" id="UP000092600"/>
    </source>
</evidence>
<evidence type="ECO:0000313" key="2">
    <source>
        <dbReference type="EMBL" id="OAY82673.1"/>
    </source>
</evidence>
<feature type="transmembrane region" description="Helical" evidence="1">
    <location>
        <begin position="87"/>
        <end position="105"/>
    </location>
</feature>
<feature type="non-terminal residue" evidence="2">
    <location>
        <position position="1"/>
    </location>
</feature>
<gene>
    <name evidence="2" type="ORF">ACMD2_14536</name>
</gene>
<name>A0A199W0A9_ANACO</name>
<comment type="caution">
    <text evidence="2">The sequence shown here is derived from an EMBL/GenBank/DDBJ whole genome shotgun (WGS) entry which is preliminary data.</text>
</comment>
<reference evidence="2 3" key="1">
    <citation type="journal article" date="2016" name="DNA Res.">
        <title>The draft genome of MD-2 pineapple using hybrid error correction of long reads.</title>
        <authorList>
            <person name="Redwan R.M."/>
            <person name="Saidin A."/>
            <person name="Kumar S.V."/>
        </authorList>
    </citation>
    <scope>NUCLEOTIDE SEQUENCE [LARGE SCALE GENOMIC DNA]</scope>
    <source>
        <strain evidence="3">cv. MD2</strain>
        <tissue evidence="2">Leaf</tissue>
    </source>
</reference>
<keyword evidence="1" id="KW-0472">Membrane</keyword>
<keyword evidence="1" id="KW-1133">Transmembrane helix</keyword>
<dbReference type="Proteomes" id="UP000092600">
    <property type="component" value="Unassembled WGS sequence"/>
</dbReference>
<organism evidence="2 3">
    <name type="scientific">Ananas comosus</name>
    <name type="common">Pineapple</name>
    <name type="synonym">Ananas ananas</name>
    <dbReference type="NCBI Taxonomy" id="4615"/>
    <lineage>
        <taxon>Eukaryota</taxon>
        <taxon>Viridiplantae</taxon>
        <taxon>Streptophyta</taxon>
        <taxon>Embryophyta</taxon>
        <taxon>Tracheophyta</taxon>
        <taxon>Spermatophyta</taxon>
        <taxon>Magnoliopsida</taxon>
        <taxon>Liliopsida</taxon>
        <taxon>Poales</taxon>
        <taxon>Bromeliaceae</taxon>
        <taxon>Bromelioideae</taxon>
        <taxon>Ananas</taxon>
    </lineage>
</organism>
<dbReference type="EMBL" id="LSRQ01000452">
    <property type="protein sequence ID" value="OAY82673.1"/>
    <property type="molecule type" value="Genomic_DNA"/>
</dbReference>